<name>C7YY34_FUSV7</name>
<protein>
    <recommendedName>
        <fullName evidence="1">DUF6546 domain-containing protein</fullName>
    </recommendedName>
</protein>
<dbReference type="VEuPathDB" id="FungiDB:NECHADRAFT_82740"/>
<sequence>MDTSTTSNASAAGFPWYSLFPEIRLLVLQCILPKNEHGETTVDHLPEFSKAVSGENSIRLSYIDRLRFYIRLAQYTECLFDKPESADNIKWNNQAFTRAMVIYLNALSSWNGLRGGLTLEITAYSPSDEIFHPLCLDIRNEYPFRFEEDLEKCPSYLEYYKKKRADIMSSEVIRRSAVVRRGMAQRLHGTPLELQPWLVEREKRFSNQTRSLARVPIVKGLILRRSLFRGITGKALAKLFRESFVALERWEGRTKEDDDAFLTGLQSHLMPNLPVGVRSFSLIQMQILAHRYQATHEIVGPLLQLMAKSCHRFTNFCPPLELNAKAFFKQLILEAKHTRSKLECLTLRADSLRPSTSQQSVTALLTAAGRAANKLPRRRVIELWNSGQGYGYLFRYAQKDRRATITWRSAGQDFELAPQVIRVWSKVAGSLTLIVEKSPFTEDEVGSKGFKHKTILSHLALRRLIFDPITEAQWIVMTKP</sequence>
<reference evidence="2 3" key="1">
    <citation type="journal article" date="2009" name="PLoS Genet.">
        <title>The genome of Nectria haematococca: contribution of supernumerary chromosomes to gene expansion.</title>
        <authorList>
            <person name="Coleman J.J."/>
            <person name="Rounsley S.D."/>
            <person name="Rodriguez-Carres M."/>
            <person name="Kuo A."/>
            <person name="Wasmann C.C."/>
            <person name="Grimwood J."/>
            <person name="Schmutz J."/>
            <person name="Taga M."/>
            <person name="White G.J."/>
            <person name="Zhou S."/>
            <person name="Schwartz D.C."/>
            <person name="Freitag M."/>
            <person name="Ma L.J."/>
            <person name="Danchin E.G."/>
            <person name="Henrissat B."/>
            <person name="Coutinho P.M."/>
            <person name="Nelson D.R."/>
            <person name="Straney D."/>
            <person name="Napoli C.A."/>
            <person name="Barker B.M."/>
            <person name="Gribskov M."/>
            <person name="Rep M."/>
            <person name="Kroken S."/>
            <person name="Molnar I."/>
            <person name="Rensing C."/>
            <person name="Kennell J.C."/>
            <person name="Zamora J."/>
            <person name="Farman M.L."/>
            <person name="Selker E.U."/>
            <person name="Salamov A."/>
            <person name="Shapiro H."/>
            <person name="Pangilinan J."/>
            <person name="Lindquist E."/>
            <person name="Lamers C."/>
            <person name="Grigoriev I.V."/>
            <person name="Geiser D.M."/>
            <person name="Covert S.F."/>
            <person name="Temporini E."/>
            <person name="Vanetten H.D."/>
        </authorList>
    </citation>
    <scope>NUCLEOTIDE SEQUENCE [LARGE SCALE GENOMIC DNA]</scope>
    <source>
        <strain evidence="3">ATCC MYA-4622 / CBS 123669 / FGSC 9596 / NRRL 45880 / 77-13-4</strain>
    </source>
</reference>
<dbReference type="EMBL" id="GG698902">
    <property type="protein sequence ID" value="EEU43699.1"/>
    <property type="molecule type" value="Genomic_DNA"/>
</dbReference>
<keyword evidence="3" id="KW-1185">Reference proteome</keyword>
<dbReference type="InterPro" id="IPR046676">
    <property type="entry name" value="DUF6546"/>
</dbReference>
<dbReference type="InParanoid" id="C7YY34"/>
<proteinExistence type="predicted"/>
<evidence type="ECO:0000313" key="3">
    <source>
        <dbReference type="Proteomes" id="UP000005206"/>
    </source>
</evidence>
<dbReference type="AlphaFoldDB" id="C7YY34"/>
<dbReference type="eggNOG" id="ENOG502SM97">
    <property type="taxonomic scope" value="Eukaryota"/>
</dbReference>
<dbReference type="OrthoDB" id="4802432at2759"/>
<organism evidence="2 3">
    <name type="scientific">Fusarium vanettenii (strain ATCC MYA-4622 / CBS 123669 / FGSC 9596 / NRRL 45880 / 77-13-4)</name>
    <name type="common">Fusarium solani subsp. pisi</name>
    <dbReference type="NCBI Taxonomy" id="660122"/>
    <lineage>
        <taxon>Eukaryota</taxon>
        <taxon>Fungi</taxon>
        <taxon>Dikarya</taxon>
        <taxon>Ascomycota</taxon>
        <taxon>Pezizomycotina</taxon>
        <taxon>Sordariomycetes</taxon>
        <taxon>Hypocreomycetidae</taxon>
        <taxon>Hypocreales</taxon>
        <taxon>Nectriaceae</taxon>
        <taxon>Fusarium</taxon>
        <taxon>Fusarium solani species complex</taxon>
        <taxon>Fusarium vanettenii</taxon>
    </lineage>
</organism>
<feature type="domain" description="DUF6546" evidence="1">
    <location>
        <begin position="301"/>
        <end position="466"/>
    </location>
</feature>
<dbReference type="GeneID" id="9677047"/>
<dbReference type="Pfam" id="PF20183">
    <property type="entry name" value="DUF6546"/>
    <property type="match status" value="1"/>
</dbReference>
<evidence type="ECO:0000313" key="2">
    <source>
        <dbReference type="EMBL" id="EEU43699.1"/>
    </source>
</evidence>
<dbReference type="OMA" id="YPFHYAE"/>
<dbReference type="KEGG" id="nhe:NECHADRAFT_82740"/>
<gene>
    <name evidence="2" type="ORF">NECHADRAFT_82740</name>
</gene>
<dbReference type="Proteomes" id="UP000005206">
    <property type="component" value="Chromosome 7"/>
</dbReference>
<evidence type="ECO:0000259" key="1">
    <source>
        <dbReference type="Pfam" id="PF20183"/>
    </source>
</evidence>
<dbReference type="RefSeq" id="XP_003049412.1">
    <property type="nucleotide sequence ID" value="XM_003049366.1"/>
</dbReference>
<dbReference type="HOGENOM" id="CLU_023464_0_0_1"/>
<accession>C7YY34</accession>